<accession>A0A9X1IN91</accession>
<evidence type="ECO:0000313" key="4">
    <source>
        <dbReference type="Proteomes" id="UP001139095"/>
    </source>
</evidence>
<dbReference type="AlphaFoldDB" id="A0A9X1IN91"/>
<dbReference type="EMBL" id="JAJATW010000004">
    <property type="protein sequence ID" value="MCB5161146.1"/>
    <property type="molecule type" value="Genomic_DNA"/>
</dbReference>
<dbReference type="SMART" id="SM00899">
    <property type="entry name" value="FeoA"/>
    <property type="match status" value="1"/>
</dbReference>
<name>A0A9X1IN91_9GAMM</name>
<reference evidence="3" key="1">
    <citation type="submission" date="2021-10" db="EMBL/GenBank/DDBJ databases">
        <title>Marinomonas pontica sp. nov., isolated from the Black Sea.</title>
        <authorList>
            <person name="Zhao L.-H."/>
            <person name="Xue J.-H."/>
        </authorList>
    </citation>
    <scope>NUCLEOTIDE SEQUENCE</scope>
    <source>
        <strain evidence="3">E8</strain>
    </source>
</reference>
<comment type="caution">
    <text evidence="3">The sequence shown here is derived from an EMBL/GenBank/DDBJ whole genome shotgun (WGS) entry which is preliminary data.</text>
</comment>
<feature type="domain" description="Ferrous iron transporter FeoA-like" evidence="2">
    <location>
        <begin position="11"/>
        <end position="84"/>
    </location>
</feature>
<sequence>MITAFIAGDVMVLSELQKNQIAVIREVTHPQEEMQRQLLALGFDPGENVQLMTKAPFGHTLQIKVGTTLVAMHSDDAKYVYLCDLL</sequence>
<proteinExistence type="predicted"/>
<evidence type="ECO:0000256" key="1">
    <source>
        <dbReference type="ARBA" id="ARBA00023004"/>
    </source>
</evidence>
<protein>
    <submittedName>
        <fullName evidence="3">Ferrous iron transport protein A</fullName>
    </submittedName>
</protein>
<keyword evidence="1" id="KW-0408">Iron</keyword>
<dbReference type="InterPro" id="IPR038157">
    <property type="entry name" value="FeoA_core_dom"/>
</dbReference>
<dbReference type="RefSeq" id="WP_226753527.1">
    <property type="nucleotide sequence ID" value="NZ_JAJATW010000004.1"/>
</dbReference>
<dbReference type="Pfam" id="PF04023">
    <property type="entry name" value="FeoA"/>
    <property type="match status" value="1"/>
</dbReference>
<keyword evidence="4" id="KW-1185">Reference proteome</keyword>
<dbReference type="InterPro" id="IPR007167">
    <property type="entry name" value="Fe-transptr_FeoA-like"/>
</dbReference>
<evidence type="ECO:0000259" key="2">
    <source>
        <dbReference type="SMART" id="SM00899"/>
    </source>
</evidence>
<dbReference type="Proteomes" id="UP001139095">
    <property type="component" value="Unassembled WGS sequence"/>
</dbReference>
<dbReference type="InterPro" id="IPR008988">
    <property type="entry name" value="Transcriptional_repressor_C"/>
</dbReference>
<organism evidence="3 4">
    <name type="scientific">Marinomonas algarum</name>
    <dbReference type="NCBI Taxonomy" id="2883105"/>
    <lineage>
        <taxon>Bacteria</taxon>
        <taxon>Pseudomonadati</taxon>
        <taxon>Pseudomonadota</taxon>
        <taxon>Gammaproteobacteria</taxon>
        <taxon>Oceanospirillales</taxon>
        <taxon>Oceanospirillaceae</taxon>
        <taxon>Marinomonas</taxon>
    </lineage>
</organism>
<dbReference type="SUPFAM" id="SSF50037">
    <property type="entry name" value="C-terminal domain of transcriptional repressors"/>
    <property type="match status" value="1"/>
</dbReference>
<dbReference type="GO" id="GO:0046914">
    <property type="term" value="F:transition metal ion binding"/>
    <property type="evidence" value="ECO:0007669"/>
    <property type="project" value="InterPro"/>
</dbReference>
<evidence type="ECO:0000313" key="3">
    <source>
        <dbReference type="EMBL" id="MCB5161146.1"/>
    </source>
</evidence>
<gene>
    <name evidence="3" type="ORF">LG368_04435</name>
</gene>
<dbReference type="Gene3D" id="2.30.30.90">
    <property type="match status" value="1"/>
</dbReference>